<dbReference type="PROSITE" id="PS01187">
    <property type="entry name" value="EGF_CA"/>
    <property type="match status" value="1"/>
</dbReference>
<dbReference type="GO" id="GO:0005886">
    <property type="term" value="C:plasma membrane"/>
    <property type="evidence" value="ECO:0007669"/>
    <property type="project" value="TreeGrafter"/>
</dbReference>
<feature type="non-terminal residue" evidence="15">
    <location>
        <position position="1"/>
    </location>
</feature>
<dbReference type="InterPro" id="IPR036055">
    <property type="entry name" value="LDL_receptor-like_sf"/>
</dbReference>
<dbReference type="GO" id="GO:0043235">
    <property type="term" value="C:receptor complex"/>
    <property type="evidence" value="ECO:0007669"/>
    <property type="project" value="TreeGrafter"/>
</dbReference>
<evidence type="ECO:0000256" key="3">
    <source>
        <dbReference type="ARBA" id="ARBA00022583"/>
    </source>
</evidence>
<dbReference type="PROSITE" id="PS51120">
    <property type="entry name" value="LDLRB"/>
    <property type="match status" value="1"/>
</dbReference>
<reference evidence="15" key="1">
    <citation type="submission" date="2019-08" db="EMBL/GenBank/DDBJ databases">
        <title>The genome of the North American firefly Photinus pyralis.</title>
        <authorList>
            <consortium name="Photinus pyralis genome working group"/>
            <person name="Fallon T.R."/>
            <person name="Sander Lower S.E."/>
            <person name="Weng J.-K."/>
        </authorList>
    </citation>
    <scope>NUCLEOTIDE SEQUENCE</scope>
    <source>
        <strain evidence="15">TRF0915ILg1</strain>
        <tissue evidence="15">Whole body</tissue>
    </source>
</reference>
<dbReference type="OrthoDB" id="21182at2759"/>
<keyword evidence="4" id="KW-0812">Transmembrane</keyword>
<dbReference type="CDD" id="cd00112">
    <property type="entry name" value="LDLa"/>
    <property type="match status" value="2"/>
</dbReference>
<protein>
    <recommendedName>
        <fullName evidence="14">EGF-like domain-containing protein</fullName>
    </recommendedName>
</protein>
<keyword evidence="10" id="KW-0675">Receptor</keyword>
<evidence type="ECO:0000256" key="13">
    <source>
        <dbReference type="PROSITE-ProRule" id="PRU00461"/>
    </source>
</evidence>
<dbReference type="Gene3D" id="2.10.25.10">
    <property type="entry name" value="Laminin"/>
    <property type="match status" value="2"/>
</dbReference>
<dbReference type="InterPro" id="IPR023415">
    <property type="entry name" value="LDLR_class-A_CS"/>
</dbReference>
<evidence type="ECO:0000256" key="1">
    <source>
        <dbReference type="ARBA" id="ARBA00004479"/>
    </source>
</evidence>
<dbReference type="InterPro" id="IPR009030">
    <property type="entry name" value="Growth_fac_rcpt_cys_sf"/>
</dbReference>
<dbReference type="Pfam" id="PF07645">
    <property type="entry name" value="EGF_CA"/>
    <property type="match status" value="1"/>
</dbReference>
<evidence type="ECO:0000256" key="12">
    <source>
        <dbReference type="PROSITE-ProRule" id="PRU00124"/>
    </source>
</evidence>
<name>A0A8K0CIG6_IGNLU</name>
<dbReference type="GO" id="GO:0006897">
    <property type="term" value="P:endocytosis"/>
    <property type="evidence" value="ECO:0007669"/>
    <property type="project" value="UniProtKB-KW"/>
</dbReference>
<organism evidence="15 16">
    <name type="scientific">Ignelater luminosus</name>
    <name type="common">Cucubano</name>
    <name type="synonym">Pyrophorus luminosus</name>
    <dbReference type="NCBI Taxonomy" id="2038154"/>
    <lineage>
        <taxon>Eukaryota</taxon>
        <taxon>Metazoa</taxon>
        <taxon>Ecdysozoa</taxon>
        <taxon>Arthropoda</taxon>
        <taxon>Hexapoda</taxon>
        <taxon>Insecta</taxon>
        <taxon>Pterygota</taxon>
        <taxon>Neoptera</taxon>
        <taxon>Endopterygota</taxon>
        <taxon>Coleoptera</taxon>
        <taxon>Polyphaga</taxon>
        <taxon>Elateriformia</taxon>
        <taxon>Elateroidea</taxon>
        <taxon>Elateridae</taxon>
        <taxon>Agrypninae</taxon>
        <taxon>Pyrophorini</taxon>
        <taxon>Ignelater</taxon>
    </lineage>
</organism>
<feature type="disulfide bond" evidence="12">
    <location>
        <begin position="4"/>
        <end position="16"/>
    </location>
</feature>
<dbReference type="SMART" id="SM00181">
    <property type="entry name" value="EGF"/>
    <property type="match status" value="4"/>
</dbReference>
<evidence type="ECO:0000256" key="11">
    <source>
        <dbReference type="ARBA" id="ARBA00023180"/>
    </source>
</evidence>
<dbReference type="SUPFAM" id="SSF57424">
    <property type="entry name" value="LDL receptor-like module"/>
    <property type="match status" value="1"/>
</dbReference>
<feature type="non-terminal residue" evidence="15">
    <location>
        <position position="535"/>
    </location>
</feature>
<keyword evidence="9 12" id="KW-1015">Disulfide bond</keyword>
<dbReference type="FunFam" id="2.120.10.30:FF:000241">
    <property type="entry name" value="Low-density lipoprotein receptor-related protein 6"/>
    <property type="match status" value="1"/>
</dbReference>
<dbReference type="SUPFAM" id="SSF63825">
    <property type="entry name" value="YWTD domain"/>
    <property type="match status" value="1"/>
</dbReference>
<dbReference type="PROSITE" id="PS50068">
    <property type="entry name" value="LDLRA_2"/>
    <property type="match status" value="2"/>
</dbReference>
<accession>A0A8K0CIG6</accession>
<dbReference type="InterPro" id="IPR000033">
    <property type="entry name" value="LDLR_classB_rpt"/>
</dbReference>
<dbReference type="InterPro" id="IPR011042">
    <property type="entry name" value="6-blade_b-propeller_TolB-like"/>
</dbReference>
<dbReference type="FunFam" id="2.10.25.10:FF:000009">
    <property type="entry name" value="Low-density lipoprotein receptor isoform 1"/>
    <property type="match status" value="1"/>
</dbReference>
<dbReference type="PROSITE" id="PS00010">
    <property type="entry name" value="ASX_HYDROXYL"/>
    <property type="match status" value="1"/>
</dbReference>
<dbReference type="SMART" id="SM00135">
    <property type="entry name" value="LY"/>
    <property type="match status" value="5"/>
</dbReference>
<keyword evidence="2" id="KW-0245">EGF-like domain</keyword>
<dbReference type="Pfam" id="PF00057">
    <property type="entry name" value="Ldl_recept_a"/>
    <property type="match status" value="2"/>
</dbReference>
<dbReference type="SMART" id="SM00179">
    <property type="entry name" value="EGF_CA"/>
    <property type="match status" value="1"/>
</dbReference>
<dbReference type="CDD" id="cd00054">
    <property type="entry name" value="EGF_CA"/>
    <property type="match status" value="1"/>
</dbReference>
<dbReference type="Proteomes" id="UP000801492">
    <property type="component" value="Unassembled WGS sequence"/>
</dbReference>
<dbReference type="PROSITE" id="PS01209">
    <property type="entry name" value="LDLRA_1"/>
    <property type="match status" value="2"/>
</dbReference>
<dbReference type="AlphaFoldDB" id="A0A8K0CIG6"/>
<feature type="repeat" description="LDL-receptor class B" evidence="13">
    <location>
        <begin position="343"/>
        <end position="386"/>
    </location>
</feature>
<gene>
    <name evidence="15" type="ORF">ILUMI_20301</name>
</gene>
<dbReference type="SUPFAM" id="SSF57184">
    <property type="entry name" value="Growth factor receptor domain"/>
    <property type="match status" value="1"/>
</dbReference>
<keyword evidence="16" id="KW-1185">Reference proteome</keyword>
<keyword evidence="6" id="KW-0677">Repeat</keyword>
<evidence type="ECO:0000256" key="5">
    <source>
        <dbReference type="ARBA" id="ARBA00022729"/>
    </source>
</evidence>
<evidence type="ECO:0000256" key="9">
    <source>
        <dbReference type="ARBA" id="ARBA00023157"/>
    </source>
</evidence>
<dbReference type="InterPro" id="IPR000742">
    <property type="entry name" value="EGF"/>
</dbReference>
<evidence type="ECO:0000256" key="8">
    <source>
        <dbReference type="ARBA" id="ARBA00023136"/>
    </source>
</evidence>
<comment type="caution">
    <text evidence="12">Lacks conserved residue(s) required for the propagation of feature annotation.</text>
</comment>
<comment type="caution">
    <text evidence="15">The sequence shown here is derived from an EMBL/GenBank/DDBJ whole genome shotgun (WGS) entry which is preliminary data.</text>
</comment>
<evidence type="ECO:0000313" key="16">
    <source>
        <dbReference type="Proteomes" id="UP000801492"/>
    </source>
</evidence>
<dbReference type="Pfam" id="PF14670">
    <property type="entry name" value="FXa_inhibition"/>
    <property type="match status" value="1"/>
</dbReference>
<proteinExistence type="predicted"/>
<feature type="disulfide bond" evidence="12">
    <location>
        <begin position="23"/>
        <end position="38"/>
    </location>
</feature>
<comment type="subcellular location">
    <subcellularLocation>
        <location evidence="1">Membrane</location>
        <topology evidence="1">Single-pass type I membrane protein</topology>
    </subcellularLocation>
</comment>
<evidence type="ECO:0000256" key="4">
    <source>
        <dbReference type="ARBA" id="ARBA00022692"/>
    </source>
</evidence>
<evidence type="ECO:0000256" key="10">
    <source>
        <dbReference type="ARBA" id="ARBA00023170"/>
    </source>
</evidence>
<dbReference type="PANTHER" id="PTHR22722:SF14">
    <property type="entry name" value="MEGALIN, ISOFORM A"/>
    <property type="match status" value="1"/>
</dbReference>
<evidence type="ECO:0000256" key="2">
    <source>
        <dbReference type="ARBA" id="ARBA00022536"/>
    </source>
</evidence>
<dbReference type="InterPro" id="IPR051221">
    <property type="entry name" value="LDLR-related"/>
</dbReference>
<feature type="disulfide bond" evidence="12">
    <location>
        <begin position="11"/>
        <end position="29"/>
    </location>
</feature>
<dbReference type="PROSITE" id="PS01186">
    <property type="entry name" value="EGF_2"/>
    <property type="match status" value="1"/>
</dbReference>
<dbReference type="InterPro" id="IPR001881">
    <property type="entry name" value="EGF-like_Ca-bd_dom"/>
</dbReference>
<dbReference type="GO" id="GO:0005509">
    <property type="term" value="F:calcium ion binding"/>
    <property type="evidence" value="ECO:0007669"/>
    <property type="project" value="InterPro"/>
</dbReference>
<feature type="domain" description="EGF-like" evidence="14">
    <location>
        <begin position="147"/>
        <end position="161"/>
    </location>
</feature>
<dbReference type="InterPro" id="IPR049883">
    <property type="entry name" value="NOTCH1_EGF-like"/>
</dbReference>
<dbReference type="Gene3D" id="4.10.400.10">
    <property type="entry name" value="Low-density Lipoprotein Receptor"/>
    <property type="match status" value="2"/>
</dbReference>
<evidence type="ECO:0000256" key="7">
    <source>
        <dbReference type="ARBA" id="ARBA00022989"/>
    </source>
</evidence>
<sequence>FPLCHGGQFRCANQLCIPMGFHCDGYQDCSDGSDELNCTAIACPDNKFLCPKGDSGGTAKCIAKSQLCDGKRDCQDGADEETACSKLSCPSLSCDYKCQASLTGGVCSCPDGKKLSNDNRTCIDRNECAEWGFCDQLCANTEGSYQCSCAPGYIVHDRNKCAAPNASSMILFFAHDRNVYRMNPRGEDVKIIANTTGASGLDFHYPKNLLFWSDIKTRKIHSQHLKDPMTGLNTMVHELDIMLPGSWSPVALAVDWIGDKLYVVDSVGQKVDIFELTGRWHAVVLGSNLTNPADIALDCLVGYMFIADSSQVLRANMDGTNAHAIVSEAAYKASGITVDIIAKRVYWCDSLLDYIETVDYEGQHRVLVVRGQAVPSPSRLALFENRIYWTDGTKQGIMSVDKYESSSSIQSIYRMRDIRDPRALKTVHGLSQPVITNPCGSNNGGCHHMCIVTYTVSGLGYRCACHIGWKLLSDERNCDLVDVFLMYSQQRFIKGKVLDPVIEGFSDAMIPVVSRRARFVGLDFDARDQYIYYSD</sequence>
<evidence type="ECO:0000259" key="14">
    <source>
        <dbReference type="PROSITE" id="PS01186"/>
    </source>
</evidence>
<keyword evidence="7" id="KW-1133">Transmembrane helix</keyword>
<evidence type="ECO:0000313" key="15">
    <source>
        <dbReference type="EMBL" id="KAF2885872.1"/>
    </source>
</evidence>
<dbReference type="InterPro" id="IPR002172">
    <property type="entry name" value="LDrepeatLR_classA_rpt"/>
</dbReference>
<dbReference type="InterPro" id="IPR000152">
    <property type="entry name" value="EGF-type_Asp/Asn_hydroxyl_site"/>
</dbReference>
<dbReference type="SMART" id="SM00192">
    <property type="entry name" value="LDLa"/>
    <property type="match status" value="2"/>
</dbReference>
<dbReference type="FunFam" id="4.10.400.10:FF:000230">
    <property type="entry name" value="Low-density lipoprotein RecePtor related"/>
    <property type="match status" value="1"/>
</dbReference>
<keyword evidence="11" id="KW-0325">Glycoprotein</keyword>
<dbReference type="PANTHER" id="PTHR22722">
    <property type="entry name" value="LOW-DENSITY LIPOPROTEIN RECEPTOR-RELATED PROTEIN 2-RELATED"/>
    <property type="match status" value="1"/>
</dbReference>
<dbReference type="InterPro" id="IPR018097">
    <property type="entry name" value="EGF_Ca-bd_CS"/>
</dbReference>
<dbReference type="EMBL" id="VTPC01089281">
    <property type="protein sequence ID" value="KAF2885872.1"/>
    <property type="molecule type" value="Genomic_DNA"/>
</dbReference>
<dbReference type="Gene3D" id="2.120.10.30">
    <property type="entry name" value="TolB, C-terminal domain"/>
    <property type="match status" value="1"/>
</dbReference>
<keyword evidence="5" id="KW-0732">Signal</keyword>
<keyword evidence="8" id="KW-0472">Membrane</keyword>
<keyword evidence="3" id="KW-0254">Endocytosis</keyword>
<dbReference type="PRINTS" id="PR00261">
    <property type="entry name" value="LDLRECEPTOR"/>
</dbReference>
<evidence type="ECO:0000256" key="6">
    <source>
        <dbReference type="ARBA" id="ARBA00022737"/>
    </source>
</evidence>